<keyword evidence="1" id="KW-1133">Transmembrane helix</keyword>
<evidence type="ECO:0000256" key="1">
    <source>
        <dbReference type="SAM" id="Phobius"/>
    </source>
</evidence>
<gene>
    <name evidence="3" type="primary">Ptprj-L1</name>
    <name evidence="3" type="ORF">Hamer_G008957</name>
</gene>
<protein>
    <submittedName>
        <fullName evidence="3">Receptor-type tyrosine-protein phosphatase eta-like 1</fullName>
    </submittedName>
</protein>
<evidence type="ECO:0000256" key="2">
    <source>
        <dbReference type="SAM" id="SignalP"/>
    </source>
</evidence>
<sequence>MGVQALRLTCAVLLLICWTSDPVNCQSVKIEGVSTNFFTISWPRVLQWFGVESFTITTQPEDSHSCQQTIPCKNDTCVYNSRGCSSIFPCTNTSIVVTGDNYSAPQLSLITDVIPLVASLNTTSKCTEVSVTWVYNDVCPDVAYITVYIERGEYYSTKNTSITSYVFQGLLIGTHYEVCVKAMAADLSTLGSHVCEYISTASDVVADLTLEALGSTELSANWLPPICPAGIGLYYEVQVEDETFFDYHYDENMQETNHTWSDLRYGNTYRPYLVKVEEISYTKLLVTWDFDTYQGDNSYDFKFNVTWGDSLENSAITQYYQYSIRGYNVSRENRRVCVRATQHDDFFSQNGCLGDPYVPTTQAPYPVIDGMSAGLIAFIVIGCLAAVFAIISIGSIAAI</sequence>
<dbReference type="Proteomes" id="UP000747542">
    <property type="component" value="Unassembled WGS sequence"/>
</dbReference>
<dbReference type="InterPro" id="IPR036116">
    <property type="entry name" value="FN3_sf"/>
</dbReference>
<evidence type="ECO:0000313" key="3">
    <source>
        <dbReference type="EMBL" id="KAG7158308.1"/>
    </source>
</evidence>
<dbReference type="InterPro" id="IPR013783">
    <property type="entry name" value="Ig-like_fold"/>
</dbReference>
<keyword evidence="1" id="KW-0812">Transmembrane</keyword>
<proteinExistence type="predicted"/>
<accession>A0A8J5JPE6</accession>
<dbReference type="AlphaFoldDB" id="A0A8J5JPE6"/>
<dbReference type="Gene3D" id="2.60.40.10">
    <property type="entry name" value="Immunoglobulins"/>
    <property type="match status" value="1"/>
</dbReference>
<name>A0A8J5JPE6_HOMAM</name>
<comment type="caution">
    <text evidence="3">The sequence shown here is derived from an EMBL/GenBank/DDBJ whole genome shotgun (WGS) entry which is preliminary data.</text>
</comment>
<dbReference type="CDD" id="cd00063">
    <property type="entry name" value="FN3"/>
    <property type="match status" value="1"/>
</dbReference>
<keyword evidence="3" id="KW-0675">Receptor</keyword>
<dbReference type="EMBL" id="JAHLQT010035566">
    <property type="protein sequence ID" value="KAG7158308.1"/>
    <property type="molecule type" value="Genomic_DNA"/>
</dbReference>
<keyword evidence="1" id="KW-0472">Membrane</keyword>
<reference evidence="3" key="1">
    <citation type="journal article" date="2021" name="Sci. Adv.">
        <title>The American lobster genome reveals insights on longevity, neural, and immune adaptations.</title>
        <authorList>
            <person name="Polinski J.M."/>
            <person name="Zimin A.V."/>
            <person name="Clark K.F."/>
            <person name="Kohn A.B."/>
            <person name="Sadowski N."/>
            <person name="Timp W."/>
            <person name="Ptitsyn A."/>
            <person name="Khanna P."/>
            <person name="Romanova D.Y."/>
            <person name="Williams P."/>
            <person name="Greenwood S.J."/>
            <person name="Moroz L.L."/>
            <person name="Walt D.R."/>
            <person name="Bodnar A.G."/>
        </authorList>
    </citation>
    <scope>NUCLEOTIDE SEQUENCE</scope>
    <source>
        <strain evidence="3">GMGI-L3</strain>
    </source>
</reference>
<evidence type="ECO:0000313" key="4">
    <source>
        <dbReference type="Proteomes" id="UP000747542"/>
    </source>
</evidence>
<keyword evidence="4" id="KW-1185">Reference proteome</keyword>
<feature type="chain" id="PRO_5035274331" evidence="2">
    <location>
        <begin position="26"/>
        <end position="399"/>
    </location>
</feature>
<keyword evidence="2" id="KW-0732">Signal</keyword>
<feature type="non-terminal residue" evidence="3">
    <location>
        <position position="399"/>
    </location>
</feature>
<feature type="transmembrane region" description="Helical" evidence="1">
    <location>
        <begin position="375"/>
        <end position="398"/>
    </location>
</feature>
<dbReference type="SUPFAM" id="SSF49265">
    <property type="entry name" value="Fibronectin type III"/>
    <property type="match status" value="1"/>
</dbReference>
<organism evidence="3 4">
    <name type="scientific">Homarus americanus</name>
    <name type="common">American lobster</name>
    <dbReference type="NCBI Taxonomy" id="6706"/>
    <lineage>
        <taxon>Eukaryota</taxon>
        <taxon>Metazoa</taxon>
        <taxon>Ecdysozoa</taxon>
        <taxon>Arthropoda</taxon>
        <taxon>Crustacea</taxon>
        <taxon>Multicrustacea</taxon>
        <taxon>Malacostraca</taxon>
        <taxon>Eumalacostraca</taxon>
        <taxon>Eucarida</taxon>
        <taxon>Decapoda</taxon>
        <taxon>Pleocyemata</taxon>
        <taxon>Astacidea</taxon>
        <taxon>Nephropoidea</taxon>
        <taxon>Nephropidae</taxon>
        <taxon>Homarus</taxon>
    </lineage>
</organism>
<feature type="signal peptide" evidence="2">
    <location>
        <begin position="1"/>
        <end position="25"/>
    </location>
</feature>
<dbReference type="InterPro" id="IPR003961">
    <property type="entry name" value="FN3_dom"/>
</dbReference>